<gene>
    <name evidence="4" type="primary">yfiN_2</name>
    <name evidence="5" type="synonym">yfiN_4</name>
    <name evidence="4" type="ORF">NCTC4837_02042</name>
    <name evidence="5" type="ORF">NCTC4837_04675</name>
</gene>
<dbReference type="EMBL" id="UAUQ01000007">
    <property type="protein sequence ID" value="SPZ77327.1"/>
    <property type="molecule type" value="Genomic_DNA"/>
</dbReference>
<reference evidence="4 6" key="1">
    <citation type="submission" date="2018-06" db="EMBL/GenBank/DDBJ databases">
        <authorList>
            <consortium name="Pathogen Informatics"/>
            <person name="Doyle S."/>
        </authorList>
    </citation>
    <scope>NUCLEOTIDE SEQUENCE [LARGE SCALE GENOMIC DNA]</scope>
    <source>
        <strain evidence="4 6">NCTC4837</strain>
    </source>
</reference>
<keyword evidence="2" id="KW-0812">Transmembrane</keyword>
<evidence type="ECO:0000259" key="3">
    <source>
        <dbReference type="Pfam" id="PF17152"/>
    </source>
</evidence>
<evidence type="ECO:0000313" key="4">
    <source>
        <dbReference type="EMBL" id="SPZ77327.1"/>
    </source>
</evidence>
<evidence type="ECO:0000256" key="1">
    <source>
        <dbReference type="SAM" id="MobiDB-lite"/>
    </source>
</evidence>
<feature type="region of interest" description="Disordered" evidence="1">
    <location>
        <begin position="174"/>
        <end position="193"/>
    </location>
</feature>
<dbReference type="Pfam" id="PF17152">
    <property type="entry name" value="CHASE8"/>
    <property type="match status" value="1"/>
</dbReference>
<keyword evidence="2" id="KW-1133">Transmembrane helix</keyword>
<protein>
    <submittedName>
        <fullName evidence="4">Putative inner membrane diguanylate cyclase</fullName>
        <ecNumber evidence="4">2.7.7.65</ecNumber>
    </submittedName>
</protein>
<sequence>MMDNDNSLNKRPTFKRALRNISMTSIFITMMLIWLLLSVTSVLTLKQYAQKNLALTAATMTYSLGAAVVFADGPAATETLAALGQQGQFSTAEVRDKQQNILASWHYTHKEPGDTFSNFISHWLFPAPIIQPIRHNGETIGERSRQFNQPFYLVFARRTDRLYSAGIRNRNYPHPPFAQWPGGSTEKYHRCRT</sequence>
<dbReference type="AlphaFoldDB" id="A0A2X2I4T1"/>
<dbReference type="Proteomes" id="UP000251082">
    <property type="component" value="Unassembled WGS sequence"/>
</dbReference>
<dbReference type="InterPro" id="IPR033417">
    <property type="entry name" value="CHASE8"/>
</dbReference>
<dbReference type="GO" id="GO:0052621">
    <property type="term" value="F:diguanylate cyclase activity"/>
    <property type="evidence" value="ECO:0007669"/>
    <property type="project" value="UniProtKB-EC"/>
</dbReference>
<keyword evidence="4" id="KW-0808">Transferase</keyword>
<organism evidence="4 6">
    <name type="scientific">Shigella dysenteriae</name>
    <dbReference type="NCBI Taxonomy" id="622"/>
    <lineage>
        <taxon>Bacteria</taxon>
        <taxon>Pseudomonadati</taxon>
        <taxon>Pseudomonadota</taxon>
        <taxon>Gammaproteobacteria</taxon>
        <taxon>Enterobacterales</taxon>
        <taxon>Enterobacteriaceae</taxon>
        <taxon>Shigella</taxon>
    </lineage>
</organism>
<evidence type="ECO:0000256" key="2">
    <source>
        <dbReference type="SAM" id="Phobius"/>
    </source>
</evidence>
<dbReference type="EC" id="2.7.7.65" evidence="4"/>
<evidence type="ECO:0000313" key="6">
    <source>
        <dbReference type="Proteomes" id="UP000251082"/>
    </source>
</evidence>
<keyword evidence="4" id="KW-0548">Nucleotidyltransferase</keyword>
<keyword evidence="2" id="KW-0472">Membrane</keyword>
<accession>A0A2X2I4T1</accession>
<proteinExistence type="predicted"/>
<evidence type="ECO:0000313" key="5">
    <source>
        <dbReference type="EMBL" id="SPZ79941.1"/>
    </source>
</evidence>
<feature type="transmembrane region" description="Helical" evidence="2">
    <location>
        <begin position="21"/>
        <end position="43"/>
    </location>
</feature>
<name>A0A2X2I4T1_SHIDY</name>
<dbReference type="EMBL" id="UAUQ01000014">
    <property type="protein sequence ID" value="SPZ79941.1"/>
    <property type="molecule type" value="Genomic_DNA"/>
</dbReference>
<feature type="domain" description="Periplasmic sensor" evidence="3">
    <location>
        <begin position="45"/>
        <end position="142"/>
    </location>
</feature>